<evidence type="ECO:0000256" key="3">
    <source>
        <dbReference type="ARBA" id="ARBA00023125"/>
    </source>
</evidence>
<dbReference type="InterPro" id="IPR046335">
    <property type="entry name" value="LacI/GalR-like_sensor"/>
</dbReference>
<protein>
    <submittedName>
        <fullName evidence="6">LacI family transcriptional regulator</fullName>
    </submittedName>
</protein>
<dbReference type="SUPFAM" id="SSF47413">
    <property type="entry name" value="lambda repressor-like DNA-binding domains"/>
    <property type="match status" value="1"/>
</dbReference>
<sequence>MTEKTKRPSIKDVAKQAGVSITTVSQILNNKTERFPSDTITRVLVARDKLGYIPNKSAQKLRGTAKPMIGVLVPSLRNPFFADLMQSMEEHAADRVELIFQAAGDDAIETSIENLVERGINGLVIARTVEKADETFKMLKQRGVAVTVLDQAGDAGLSDVLTTNDYHGGKLVGEFLIRQGHQRIALVIPNVITNNMQQRINGFKDCWVKEGRELVEVTTALSKHGGLAVSGKVAKMQVTAVFTLNDELGIGLSRGLANIGVKVPDEISIIGYDNTDFSEFVTPSLTTVTQPVWQLGQRALDMVIDRLQHPEMALQAEQLDIVRVVERESTRPLRH</sequence>
<dbReference type="PRINTS" id="PR00036">
    <property type="entry name" value="HTHLACI"/>
</dbReference>
<keyword evidence="1" id="KW-0678">Repressor</keyword>
<accession>A0A6C2C3B1</accession>
<dbReference type="OrthoDB" id="9775106at2"/>
<dbReference type="CDD" id="cd01392">
    <property type="entry name" value="HTH_LacI"/>
    <property type="match status" value="1"/>
</dbReference>
<dbReference type="GO" id="GO:0003700">
    <property type="term" value="F:DNA-binding transcription factor activity"/>
    <property type="evidence" value="ECO:0007669"/>
    <property type="project" value="TreeGrafter"/>
</dbReference>
<evidence type="ECO:0000259" key="5">
    <source>
        <dbReference type="PROSITE" id="PS50932"/>
    </source>
</evidence>
<dbReference type="SUPFAM" id="SSF53822">
    <property type="entry name" value="Periplasmic binding protein-like I"/>
    <property type="match status" value="1"/>
</dbReference>
<dbReference type="Gene3D" id="1.10.260.40">
    <property type="entry name" value="lambda repressor-like DNA-binding domains"/>
    <property type="match status" value="1"/>
</dbReference>
<evidence type="ECO:0000256" key="1">
    <source>
        <dbReference type="ARBA" id="ARBA00022491"/>
    </source>
</evidence>
<feature type="domain" description="HTH lacI-type" evidence="5">
    <location>
        <begin position="8"/>
        <end position="63"/>
    </location>
</feature>
<keyword evidence="7" id="KW-1185">Reference proteome</keyword>
<name>A0A6C2C3B1_9LACO</name>
<dbReference type="Gene3D" id="3.40.50.2300">
    <property type="match status" value="2"/>
</dbReference>
<dbReference type="AlphaFoldDB" id="A0A6C2C3B1"/>
<organism evidence="6 7">
    <name type="scientific">Weissella muntiaci</name>
    <dbReference type="NCBI Taxonomy" id="2508881"/>
    <lineage>
        <taxon>Bacteria</taxon>
        <taxon>Bacillati</taxon>
        <taxon>Bacillota</taxon>
        <taxon>Bacilli</taxon>
        <taxon>Lactobacillales</taxon>
        <taxon>Lactobacillaceae</taxon>
        <taxon>Weissella</taxon>
    </lineage>
</organism>
<dbReference type="Pfam" id="PF00356">
    <property type="entry name" value="LacI"/>
    <property type="match status" value="1"/>
</dbReference>
<dbReference type="SMART" id="SM00354">
    <property type="entry name" value="HTH_LACI"/>
    <property type="match status" value="1"/>
</dbReference>
<keyword evidence="4" id="KW-0804">Transcription</keyword>
<dbReference type="PANTHER" id="PTHR30146:SF148">
    <property type="entry name" value="HTH-TYPE TRANSCRIPTIONAL REPRESSOR PURR-RELATED"/>
    <property type="match status" value="1"/>
</dbReference>
<reference evidence="6 7" key="1">
    <citation type="submission" date="2019-01" db="EMBL/GenBank/DDBJ databases">
        <title>Weissella sp. nov., a novel lactic acid bacterium isolated from animal feces.</title>
        <authorList>
            <person name="Wang L.-T."/>
        </authorList>
    </citation>
    <scope>NUCLEOTIDE SEQUENCE [LARGE SCALE GENOMIC DNA]</scope>
    <source>
        <strain evidence="6 7">8H-2</strain>
    </source>
</reference>
<dbReference type="RefSeq" id="WP_148623218.1">
    <property type="nucleotide sequence ID" value="NZ_SDGZ01000020.1"/>
</dbReference>
<proteinExistence type="predicted"/>
<evidence type="ECO:0000256" key="4">
    <source>
        <dbReference type="ARBA" id="ARBA00023163"/>
    </source>
</evidence>
<dbReference type="NCBIfam" id="NF047341">
    <property type="entry name" value="lactose_RbsR"/>
    <property type="match status" value="1"/>
</dbReference>
<dbReference type="PANTHER" id="PTHR30146">
    <property type="entry name" value="LACI-RELATED TRANSCRIPTIONAL REPRESSOR"/>
    <property type="match status" value="1"/>
</dbReference>
<evidence type="ECO:0000256" key="2">
    <source>
        <dbReference type="ARBA" id="ARBA00023015"/>
    </source>
</evidence>
<dbReference type="GO" id="GO:0000976">
    <property type="term" value="F:transcription cis-regulatory region binding"/>
    <property type="evidence" value="ECO:0007669"/>
    <property type="project" value="TreeGrafter"/>
</dbReference>
<dbReference type="InterPro" id="IPR028082">
    <property type="entry name" value="Peripla_BP_I"/>
</dbReference>
<keyword evidence="2" id="KW-0805">Transcription regulation</keyword>
<gene>
    <name evidence="6" type="ORF">ESZ50_08925</name>
</gene>
<dbReference type="PROSITE" id="PS00356">
    <property type="entry name" value="HTH_LACI_1"/>
    <property type="match status" value="1"/>
</dbReference>
<dbReference type="Proteomes" id="UP000371977">
    <property type="component" value="Unassembled WGS sequence"/>
</dbReference>
<dbReference type="InterPro" id="IPR000843">
    <property type="entry name" value="HTH_LacI"/>
</dbReference>
<evidence type="ECO:0000313" key="7">
    <source>
        <dbReference type="Proteomes" id="UP000371977"/>
    </source>
</evidence>
<dbReference type="InterPro" id="IPR010982">
    <property type="entry name" value="Lambda_DNA-bd_dom_sf"/>
</dbReference>
<keyword evidence="3" id="KW-0238">DNA-binding</keyword>
<dbReference type="Pfam" id="PF13377">
    <property type="entry name" value="Peripla_BP_3"/>
    <property type="match status" value="1"/>
</dbReference>
<dbReference type="PROSITE" id="PS50932">
    <property type="entry name" value="HTH_LACI_2"/>
    <property type="match status" value="1"/>
</dbReference>
<evidence type="ECO:0000313" key="6">
    <source>
        <dbReference type="EMBL" id="TYC48471.1"/>
    </source>
</evidence>
<comment type="caution">
    <text evidence="6">The sequence shown here is derived from an EMBL/GenBank/DDBJ whole genome shotgun (WGS) entry which is preliminary data.</text>
</comment>
<dbReference type="EMBL" id="SDGZ01000020">
    <property type="protein sequence ID" value="TYC48471.1"/>
    <property type="molecule type" value="Genomic_DNA"/>
</dbReference>